<evidence type="ECO:0000313" key="3">
    <source>
        <dbReference type="Proteomes" id="UP000693687"/>
    </source>
</evidence>
<accession>A0A8F3E5F3</accession>
<feature type="region of interest" description="Disordered" evidence="1">
    <location>
        <begin position="171"/>
        <end position="199"/>
    </location>
</feature>
<reference evidence="2" key="1">
    <citation type="submission" date="2021-03" db="EMBL/GenBank/DDBJ databases">
        <authorList>
            <person name="Ayuk M.A."/>
            <person name="Robinson C.J."/>
            <person name="Anderson W.A."/>
            <person name="Gugssa A."/>
            <person name="Somiranjan G."/>
            <person name="Allen-Mcfarlane R.F."/>
            <person name="Moore M."/>
            <person name="Davis A."/>
            <person name="Oduguwa K."/>
            <person name="Anike A.C."/>
            <person name="Hodgson K."/>
            <person name="Anozie O.M."/>
            <person name="Anyia G."/>
            <person name="Belai M.H."/>
            <person name="Britford J.S."/>
            <person name="Brown T.M."/>
            <person name="Bushrod L.M."/>
            <person name="Cason K.M."/>
            <person name="Clark A.S."/>
            <person name="Clay C.B."/>
            <person name="Dykes K.M."/>
            <person name="Gary T.D."/>
            <person name="Graham K.R."/>
            <person name="Green I.M."/>
            <person name="Hill I.C."/>
            <person name="Jarmon D.A."/>
            <person name="Mason C.D."/>
            <person name="Mongo I."/>
            <person name="Sims A.M."/>
            <person name="Tailey I.L."/>
            <person name="Tate L."/>
            <person name="Toingar J.A."/>
            <person name="Townsend M."/>
            <person name="Young J.A."/>
            <person name="Le K.B."/>
            <person name="Garlena R.A."/>
            <person name="Russell D.A."/>
            <person name="Jacobs-Sera D."/>
            <person name="Hatfull G.F."/>
        </authorList>
    </citation>
    <scope>NUCLEOTIDE SEQUENCE</scope>
</reference>
<gene>
    <name evidence="2" type="primary">49</name>
    <name evidence="2" type="ORF">SEA_BURTON_49</name>
</gene>
<protein>
    <submittedName>
        <fullName evidence="2">DNA binding protein</fullName>
    </submittedName>
</protein>
<name>A0A8F3E5F3_9CAUD</name>
<organism evidence="2 3">
    <name type="scientific">Mycobacterium phage Burton</name>
    <dbReference type="NCBI Taxonomy" id="2836019"/>
    <lineage>
        <taxon>Viruses</taxon>
        <taxon>Duplodnaviria</taxon>
        <taxon>Heunggongvirae</taxon>
        <taxon>Uroviricota</taxon>
        <taxon>Caudoviricetes</taxon>
        <taxon>Fromanvirus</taxon>
        <taxon>Fromanvirus museum</taxon>
    </lineage>
</organism>
<evidence type="ECO:0000313" key="2">
    <source>
        <dbReference type="EMBL" id="QWY81064.1"/>
    </source>
</evidence>
<evidence type="ECO:0000256" key="1">
    <source>
        <dbReference type="SAM" id="MobiDB-lite"/>
    </source>
</evidence>
<dbReference type="EMBL" id="MW712732">
    <property type="protein sequence ID" value="QWY81064.1"/>
    <property type="molecule type" value="Genomic_DNA"/>
</dbReference>
<dbReference type="Pfam" id="PF25684">
    <property type="entry name" value="Mycobacteriophage_Gp53"/>
    <property type="match status" value="1"/>
</dbReference>
<dbReference type="InterPro" id="IPR057899">
    <property type="entry name" value="Gp53"/>
</dbReference>
<sequence length="271" mass="29832">MDDSLLDKRLRRGAKSAGVEWSLTADQLEDLTGDLWVAVLEKSSRMTAATQPSEGEAISFLRRHAYQILSESAFADDLARGDWDYSSESIKDALKGRSDNVYLMEVIPQAINRLGDRQKNVPEEEKIPYAEVLKTRYLDGIILRDVASKSRLKRAHKALLEEVHRVIVEMSDHDGPGSRSKVFPDSIRSHNGPSDPVGELATRLADDGWKSAGEDGLTYRELVDLATAEQVPSSAPKHHRACPVCHHIVPISSGRFRDHLIPSCAGSGAAA</sequence>
<dbReference type="Proteomes" id="UP000693687">
    <property type="component" value="Segment"/>
</dbReference>
<proteinExistence type="predicted"/>